<dbReference type="OMA" id="VVIDPFR"/>
<dbReference type="InterPro" id="IPR023606">
    <property type="entry name" value="CoA-Trfase_III_dom_1_sf"/>
</dbReference>
<dbReference type="OrthoDB" id="16747at2759"/>
<dbReference type="GO" id="GO:0016740">
    <property type="term" value="F:transferase activity"/>
    <property type="evidence" value="ECO:0007669"/>
    <property type="project" value="UniProtKB-KW"/>
</dbReference>
<dbReference type="PANTHER" id="PTHR48228">
    <property type="entry name" value="SUCCINYL-COA--D-CITRAMALATE COA-TRANSFERASE"/>
    <property type="match status" value="1"/>
</dbReference>
<dbReference type="Proteomes" id="UP000199069">
    <property type="component" value="Unassembled WGS sequence"/>
</dbReference>
<protein>
    <submittedName>
        <fullName evidence="3">BY PROTMAP: gi|472583484|gb|EMS21117.1| alpha-methylacyl-CoA racemase [Rhodosporidium toruloides NP11] gi|647396846|emb|CDR39460.1| RHTO0S04e05358g1_1 [Rhodosporidium toruloides]</fullName>
    </submittedName>
    <submittedName>
        <fullName evidence="4">CoA-transferase family III domain-containing protein</fullName>
    </submittedName>
</protein>
<gene>
    <name evidence="3" type="primary">FGENESH: predicted gene_1.221</name>
    <name evidence="4" type="ORF">AAT19DRAFT_8616</name>
    <name evidence="3" type="ORF">BN2166_0002210</name>
</gene>
<dbReference type="EMBL" id="CWKI01000001">
    <property type="protein sequence ID" value="CTR04360.1"/>
    <property type="molecule type" value="Genomic_DNA"/>
</dbReference>
<dbReference type="Gene3D" id="3.40.50.10540">
    <property type="entry name" value="Crotonobetainyl-coa:carnitine coa-transferase, domain 1"/>
    <property type="match status" value="1"/>
</dbReference>
<reference evidence="3 5" key="1">
    <citation type="submission" date="2015-07" db="EMBL/GenBank/DDBJ databases">
        <authorList>
            <person name="Cajimat M.N.B."/>
            <person name="Milazzo M.L."/>
            <person name="Fulhorst C.F."/>
        </authorList>
    </citation>
    <scope>NUCLEOTIDE SEQUENCE [LARGE SCALE GENOMIC DNA]</scope>
    <source>
        <strain evidence="3">Single colony</strain>
    </source>
</reference>
<dbReference type="PANTHER" id="PTHR48228:SF5">
    <property type="entry name" value="ALPHA-METHYLACYL-COA RACEMASE"/>
    <property type="match status" value="1"/>
</dbReference>
<keyword evidence="5" id="KW-1185">Reference proteome</keyword>
<dbReference type="Proteomes" id="UP000239560">
    <property type="component" value="Unassembled WGS sequence"/>
</dbReference>
<dbReference type="EMBL" id="LCTV02000001">
    <property type="protein sequence ID" value="PRQ77548.1"/>
    <property type="molecule type" value="Genomic_DNA"/>
</dbReference>
<dbReference type="InterPro" id="IPR044855">
    <property type="entry name" value="CoA-Trfase_III_dom3_sf"/>
</dbReference>
<name>A0A0K3C7D7_RHOTO</name>
<dbReference type="AlphaFoldDB" id="A0A0K3C7D7"/>
<dbReference type="Pfam" id="PF02515">
    <property type="entry name" value="CoA_transf_3"/>
    <property type="match status" value="1"/>
</dbReference>
<proteinExistence type="inferred from homology"/>
<evidence type="ECO:0000313" key="6">
    <source>
        <dbReference type="Proteomes" id="UP000239560"/>
    </source>
</evidence>
<dbReference type="InterPro" id="IPR050509">
    <property type="entry name" value="CoA-transferase_III"/>
</dbReference>
<evidence type="ECO:0000256" key="2">
    <source>
        <dbReference type="SAM" id="MobiDB-lite"/>
    </source>
</evidence>
<sequence length="414" mass="44611">MAAEGSRPLAGIRVLELAGLAPAPFAGLVLADYGADVVRVDRQGTSFNVDTLTRGKRSLAVSLKSPEGISLLRTLLGPPSNGKDWRADILIDPFRPGVLERLGLDPKDLLAKNPRLIIARLTGFRREGPYAKMAGHDINYLALSGVLPMLGRKGDKPYFPANLLADFAGGGMMAVLGILAALIERTKSGKGQIVEIDMVTGTRYSSIFPLTMARPSLGLPMWSEPRGKNILDGGAPWYDVYECKDAQYMSLGPIENHFYAKFLDIFIKNVPASIVPSPRPTASTQLDRSTWPSLVSFFTSGFRTKTRDEWSRIFLGTDACCVPVLNRHEVDLEGRGPDEPDRLLGEEEAEDGGGLPMPTPRLSRTPAKAGEAEEAFLEPGRDTVEILEAAGLGGKVDELVKAGAVGAGESRSKL</sequence>
<dbReference type="SUPFAM" id="SSF89796">
    <property type="entry name" value="CoA-transferase family III (CaiB/BaiF)"/>
    <property type="match status" value="1"/>
</dbReference>
<evidence type="ECO:0000256" key="1">
    <source>
        <dbReference type="ARBA" id="ARBA00008383"/>
    </source>
</evidence>
<comment type="similarity">
    <text evidence="1">Belongs to the CoA-transferase III family.</text>
</comment>
<keyword evidence="4" id="KW-0808">Transferase</keyword>
<reference evidence="4 6" key="2">
    <citation type="journal article" date="2018" name="Elife">
        <title>Functional genomics of lipid metabolism in the oleaginous yeast Rhodosporidium toruloides.</title>
        <authorList>
            <person name="Coradetti S.T."/>
            <person name="Pinel D."/>
            <person name="Geiselman G."/>
            <person name="Ito M."/>
            <person name="Mondo S."/>
            <person name="Reilly M.C."/>
            <person name="Cheng Y.F."/>
            <person name="Bauer S."/>
            <person name="Grigoriev I."/>
            <person name="Gladden J.M."/>
            <person name="Simmons B.A."/>
            <person name="Brem R."/>
            <person name="Arkin A.P."/>
            <person name="Skerker J.M."/>
        </authorList>
    </citation>
    <scope>NUCLEOTIDE SEQUENCE [LARGE SCALE GENOMIC DNA]</scope>
    <source>
        <strain evidence="4 6">NBRC 0880</strain>
    </source>
</reference>
<dbReference type="STRING" id="5286.A0A0K3C7D7"/>
<evidence type="ECO:0000313" key="4">
    <source>
        <dbReference type="EMBL" id="PRQ77548.1"/>
    </source>
</evidence>
<evidence type="ECO:0000313" key="5">
    <source>
        <dbReference type="Proteomes" id="UP000199069"/>
    </source>
</evidence>
<feature type="region of interest" description="Disordered" evidence="2">
    <location>
        <begin position="331"/>
        <end position="375"/>
    </location>
</feature>
<feature type="compositionally biased region" description="Basic and acidic residues" evidence="2">
    <location>
        <begin position="331"/>
        <end position="345"/>
    </location>
</feature>
<dbReference type="InterPro" id="IPR003673">
    <property type="entry name" value="CoA-Trfase_fam_III"/>
</dbReference>
<accession>A0A0K3C7D7</accession>
<evidence type="ECO:0000313" key="3">
    <source>
        <dbReference type="EMBL" id="CTR04360.1"/>
    </source>
</evidence>
<dbReference type="Gene3D" id="3.30.1540.10">
    <property type="entry name" value="formyl-coa transferase, domain 3"/>
    <property type="match status" value="1"/>
</dbReference>
<organism evidence="3 5">
    <name type="scientific">Rhodotorula toruloides</name>
    <name type="common">Yeast</name>
    <name type="synonym">Rhodosporidium toruloides</name>
    <dbReference type="NCBI Taxonomy" id="5286"/>
    <lineage>
        <taxon>Eukaryota</taxon>
        <taxon>Fungi</taxon>
        <taxon>Dikarya</taxon>
        <taxon>Basidiomycota</taxon>
        <taxon>Pucciniomycotina</taxon>
        <taxon>Microbotryomycetes</taxon>
        <taxon>Sporidiobolales</taxon>
        <taxon>Sporidiobolaceae</taxon>
        <taxon>Rhodotorula</taxon>
    </lineage>
</organism>